<dbReference type="SUPFAM" id="SSF82171">
    <property type="entry name" value="DPP6 N-terminal domain-like"/>
    <property type="match status" value="1"/>
</dbReference>
<dbReference type="RefSeq" id="WP_143313092.1">
    <property type="nucleotide sequence ID" value="NZ_FUWZ01000004.1"/>
</dbReference>
<dbReference type="Proteomes" id="UP000190367">
    <property type="component" value="Unassembled WGS sequence"/>
</dbReference>
<organism evidence="2 3">
    <name type="scientific">Chitinophaga eiseniae</name>
    <dbReference type="NCBI Taxonomy" id="634771"/>
    <lineage>
        <taxon>Bacteria</taxon>
        <taxon>Pseudomonadati</taxon>
        <taxon>Bacteroidota</taxon>
        <taxon>Chitinophagia</taxon>
        <taxon>Chitinophagales</taxon>
        <taxon>Chitinophagaceae</taxon>
        <taxon>Chitinophaga</taxon>
    </lineage>
</organism>
<evidence type="ECO:0000313" key="3">
    <source>
        <dbReference type="Proteomes" id="UP000190367"/>
    </source>
</evidence>
<dbReference type="AlphaFoldDB" id="A0A1T4TBN3"/>
<keyword evidence="1" id="KW-0732">Signal</keyword>
<proteinExistence type="predicted"/>
<evidence type="ECO:0000256" key="1">
    <source>
        <dbReference type="SAM" id="SignalP"/>
    </source>
</evidence>
<keyword evidence="3" id="KW-1185">Reference proteome</keyword>
<accession>A0A1T4TBN3</accession>
<gene>
    <name evidence="2" type="ORF">SAMN04488128_104340</name>
</gene>
<sequence length="329" mass="35229">MRLSFCLLIALTFVGLAACKKDNNSDSPGGGSNYNYGPGAVFIKQGTSGIRRLDMPSGVVSQLVPDWQGGAGWDISWDGKTGVKQMDPTGNAASSDYVLFNTSDASVIKTIHYSAPSGDDHDGGLPMISPDGSMLALGPTLDDGLVIIDLNGRVIKNLSGYGNYDFKYLDPINWAPDNTILFKMNGALYRTSKDFTRASKVKDIPFTDWRGHAVASPDGKKIALSAGNHIWLMNADGSDFHVITESSQQETKPSFSPDSKYLAVLANSRASSPGDGFGTAAHLCLVPADGQLYKVYPGEDNRVVQVVENGRQPDTRGLGIAVVGDFVWR</sequence>
<dbReference type="InterPro" id="IPR011042">
    <property type="entry name" value="6-blade_b-propeller_TolB-like"/>
</dbReference>
<feature type="chain" id="PRO_5012413955" evidence="1">
    <location>
        <begin position="18"/>
        <end position="329"/>
    </location>
</feature>
<dbReference type="PROSITE" id="PS51257">
    <property type="entry name" value="PROKAR_LIPOPROTEIN"/>
    <property type="match status" value="1"/>
</dbReference>
<name>A0A1T4TBN3_9BACT</name>
<feature type="signal peptide" evidence="1">
    <location>
        <begin position="1"/>
        <end position="17"/>
    </location>
</feature>
<dbReference type="EMBL" id="FUWZ01000004">
    <property type="protein sequence ID" value="SKA37796.1"/>
    <property type="molecule type" value="Genomic_DNA"/>
</dbReference>
<dbReference type="Gene3D" id="2.120.10.30">
    <property type="entry name" value="TolB, C-terminal domain"/>
    <property type="match status" value="1"/>
</dbReference>
<dbReference type="STRING" id="634771.SAMN04488128_104340"/>
<dbReference type="OrthoDB" id="9815657at2"/>
<dbReference type="InterPro" id="IPR011659">
    <property type="entry name" value="WD40"/>
</dbReference>
<evidence type="ECO:0000313" key="2">
    <source>
        <dbReference type="EMBL" id="SKA37796.1"/>
    </source>
</evidence>
<reference evidence="3" key="1">
    <citation type="submission" date="2017-02" db="EMBL/GenBank/DDBJ databases">
        <authorList>
            <person name="Varghese N."/>
            <person name="Submissions S."/>
        </authorList>
    </citation>
    <scope>NUCLEOTIDE SEQUENCE [LARGE SCALE GENOMIC DNA]</scope>
    <source>
        <strain evidence="3">DSM 22224</strain>
    </source>
</reference>
<protein>
    <submittedName>
        <fullName evidence="2">WD40-like Beta Propeller Repeat</fullName>
    </submittedName>
</protein>
<dbReference type="Pfam" id="PF07676">
    <property type="entry name" value="PD40"/>
    <property type="match status" value="1"/>
</dbReference>